<comment type="similarity">
    <text evidence="3">Belongs to the TmcAL family.</text>
</comment>
<dbReference type="GO" id="GO:0016879">
    <property type="term" value="F:ligase activity, forming carbon-nitrogen bonds"/>
    <property type="evidence" value="ECO:0007669"/>
    <property type="project" value="UniProtKB-UniRule"/>
</dbReference>
<comment type="function">
    <text evidence="3">Catalyzes the formation of N(4)-acetylcytidine (ac(4)C) at the wobble position of elongator tRNA(Met), using acetate and ATP as substrates. First activates an acetate ion to form acetyladenylate (Ac-AMP) and then transfers the acetyl group to tRNA to form ac(4)C34.</text>
</comment>
<dbReference type="EMBL" id="CP010525">
    <property type="protein sequence ID" value="AJO23514.1"/>
    <property type="molecule type" value="Genomic_DNA"/>
</dbReference>
<reference evidence="5" key="1">
    <citation type="submission" date="2015-01" db="EMBL/GenBank/DDBJ databases">
        <title>Comparative genome analysis of Bacillus coagulans HM-08, Clostridium butyricum HM-68, Bacillus subtilis HM-66 and Bacillus paralicheniformis BL-09.</title>
        <authorList>
            <person name="Zhang H."/>
        </authorList>
    </citation>
    <scope>NUCLEOTIDE SEQUENCE [LARGE SCALE GENOMIC DNA]</scope>
    <source>
        <strain evidence="5">HM-08</strain>
    </source>
</reference>
<dbReference type="Gene3D" id="3.40.50.620">
    <property type="entry name" value="HUPs"/>
    <property type="match status" value="1"/>
</dbReference>
<evidence type="ECO:0000256" key="1">
    <source>
        <dbReference type="ARBA" id="ARBA00022598"/>
    </source>
</evidence>
<dbReference type="InterPro" id="IPR008513">
    <property type="entry name" value="tRNA(Met)_cyd_acetate_ligase"/>
</dbReference>
<keyword evidence="3" id="KW-0547">Nucleotide-binding</keyword>
<accession>A0AAN0T7S6</accession>
<feature type="binding site" evidence="3">
    <location>
        <position position="242"/>
    </location>
    <ligand>
        <name>ATP</name>
        <dbReference type="ChEBI" id="CHEBI:30616"/>
    </ligand>
</feature>
<evidence type="ECO:0000256" key="3">
    <source>
        <dbReference type="HAMAP-Rule" id="MF_01539"/>
    </source>
</evidence>
<feature type="binding site" evidence="3">
    <location>
        <position position="217"/>
    </location>
    <ligand>
        <name>ATP</name>
        <dbReference type="ChEBI" id="CHEBI:30616"/>
    </ligand>
</feature>
<dbReference type="Proteomes" id="UP000032024">
    <property type="component" value="Chromosome"/>
</dbReference>
<evidence type="ECO:0000313" key="5">
    <source>
        <dbReference type="Proteomes" id="UP000032024"/>
    </source>
</evidence>
<protein>
    <recommendedName>
        <fullName evidence="3">tRNA(Met) cytidine acetate ligase</fullName>
        <ecNumber evidence="3">6.3.4.-</ecNumber>
    </recommendedName>
</protein>
<keyword evidence="2 3" id="KW-0819">tRNA processing</keyword>
<dbReference type="PANTHER" id="PTHR37825:SF1">
    <property type="entry name" value="TRNA(MET) CYTIDINE ACETATE LIGASE"/>
    <property type="match status" value="1"/>
</dbReference>
<dbReference type="EC" id="6.3.4.-" evidence="3"/>
<name>A0AAN0T7S6_HEYCO</name>
<feature type="binding site" evidence="3">
    <location>
        <position position="156"/>
    </location>
    <ligand>
        <name>ATP</name>
        <dbReference type="ChEBI" id="CHEBI:30616"/>
    </ligand>
</feature>
<dbReference type="NCBIfam" id="NF010191">
    <property type="entry name" value="PRK13670.1"/>
    <property type="match status" value="1"/>
</dbReference>
<comment type="catalytic activity">
    <reaction evidence="3">
        <text>cytidine(34) in elongator tRNA(Met) + acetate + ATP = N(4)-acetylcytidine(34) in elongator tRNA(Met) + AMP + diphosphate</text>
        <dbReference type="Rhea" id="RHEA:58144"/>
        <dbReference type="Rhea" id="RHEA-COMP:10693"/>
        <dbReference type="Rhea" id="RHEA-COMP:10694"/>
        <dbReference type="ChEBI" id="CHEBI:30089"/>
        <dbReference type="ChEBI" id="CHEBI:30616"/>
        <dbReference type="ChEBI" id="CHEBI:33019"/>
        <dbReference type="ChEBI" id="CHEBI:74900"/>
        <dbReference type="ChEBI" id="CHEBI:82748"/>
        <dbReference type="ChEBI" id="CHEBI:456215"/>
    </reaction>
</comment>
<keyword evidence="3" id="KW-0963">Cytoplasm</keyword>
<keyword evidence="3" id="KW-0067">ATP-binding</keyword>
<dbReference type="SUPFAM" id="SSF52374">
    <property type="entry name" value="Nucleotidylyl transferase"/>
    <property type="match status" value="1"/>
</dbReference>
<keyword evidence="3" id="KW-0820">tRNA-binding</keyword>
<keyword evidence="3" id="KW-0694">RNA-binding</keyword>
<evidence type="ECO:0000313" key="4">
    <source>
        <dbReference type="EMBL" id="AJO23514.1"/>
    </source>
</evidence>
<dbReference type="InterPro" id="IPR014729">
    <property type="entry name" value="Rossmann-like_a/b/a_fold"/>
</dbReference>
<dbReference type="GO" id="GO:0005524">
    <property type="term" value="F:ATP binding"/>
    <property type="evidence" value="ECO:0007669"/>
    <property type="project" value="UniProtKB-KW"/>
</dbReference>
<gene>
    <name evidence="3" type="primary">tmcAL</name>
    <name evidence="4" type="ORF">SB48_HM08orf04332</name>
</gene>
<dbReference type="HAMAP" id="MF_01539">
    <property type="entry name" value="TmcAL"/>
    <property type="match status" value="1"/>
</dbReference>
<feature type="binding site" evidence="3">
    <location>
        <begin position="62"/>
        <end position="75"/>
    </location>
    <ligand>
        <name>ATP</name>
        <dbReference type="ChEBI" id="CHEBI:30616"/>
    </ligand>
</feature>
<comment type="subcellular location">
    <subcellularLocation>
        <location evidence="3">Cytoplasm</location>
    </subcellularLocation>
</comment>
<evidence type="ECO:0000256" key="2">
    <source>
        <dbReference type="ARBA" id="ARBA00022694"/>
    </source>
</evidence>
<dbReference type="AlphaFoldDB" id="A0AAN0T7S6"/>
<keyword evidence="1 3" id="KW-0436">Ligase</keyword>
<keyword evidence="5" id="KW-1185">Reference proteome</keyword>
<dbReference type="Pfam" id="PF05636">
    <property type="entry name" value="HIGH_NTase1"/>
    <property type="match status" value="1"/>
</dbReference>
<comment type="caution">
    <text evidence="3">Lacks conserved residue(s) required for the propagation of feature annotation.</text>
</comment>
<dbReference type="PANTHER" id="PTHR37825">
    <property type="entry name" value="TRNA(MET) CYTIDINE ACETATE LIGASE"/>
    <property type="match status" value="1"/>
</dbReference>
<dbReference type="GO" id="GO:0000049">
    <property type="term" value="F:tRNA binding"/>
    <property type="evidence" value="ECO:0007669"/>
    <property type="project" value="UniProtKB-KW"/>
</dbReference>
<proteinExistence type="inferred from homology"/>
<dbReference type="GO" id="GO:0005737">
    <property type="term" value="C:cytoplasm"/>
    <property type="evidence" value="ECO:0007669"/>
    <property type="project" value="UniProtKB-SubCell"/>
</dbReference>
<dbReference type="GO" id="GO:0006400">
    <property type="term" value="P:tRNA modification"/>
    <property type="evidence" value="ECO:0007669"/>
    <property type="project" value="UniProtKB-UniRule"/>
</dbReference>
<sequence length="463" mass="52104">MFKTRPFYAFIFKTPRFFKKILQQAGLLFLPVMLKITYPKRVLLNIQIFRKGESQLKSTGIIVEYNPFHNGHLHHLRETRRMTGAECIIAVMSGYFMQRGEPALVSKWTRAEMAVLSGADLVVELPYAFAVQPAEKFAAGGIAILDALQCKSFCFGSESGDIEAFRQAAAVLLENEAAFNASVKREVKKGISYPAALSNSFQKLAPGDSTLDLSSPNNILGFHYMLAAARQNPAMEAFTVQRKAAGHHDVAITGEIASASAIRKTILQTEDLHAARPVLPEPAFHVLSRHRNNNGHFLHWALYWPFLHYRLLSSSEEELRAIYEVEEGIEYRLKKAAASANSFPDFMEKVKTKRYTWTRLQRICTHLLTNAKKAEIKKHAAKPAYIRLLAMNETGRRYLNSVKKTVPVPIISKFSLQTAPSLAPDIRAARIYALPLPANEREHLMIREFSKPPFFADEKTDGA</sequence>
<organism evidence="4 5">
    <name type="scientific">Heyndrickxia coagulans</name>
    <name type="common">Weizmannia coagulans</name>
    <dbReference type="NCBI Taxonomy" id="1398"/>
    <lineage>
        <taxon>Bacteria</taxon>
        <taxon>Bacillati</taxon>
        <taxon>Bacillota</taxon>
        <taxon>Bacilli</taxon>
        <taxon>Bacillales</taxon>
        <taxon>Bacillaceae</taxon>
        <taxon>Heyndrickxia</taxon>
    </lineage>
</organism>